<keyword evidence="2" id="KW-1185">Reference proteome</keyword>
<name>A0ABY5Z750_9ACTN</name>
<evidence type="ECO:0000313" key="2">
    <source>
        <dbReference type="Proteomes" id="UP001058271"/>
    </source>
</evidence>
<proteinExistence type="predicted"/>
<sequence>MVSIEDLEQRLKAAERVCQLVGVTAASMVTARDKAELQAWLDWHRQYGHLAEPVGDDEITALAARRDEIYAAALARLRAERAQ</sequence>
<organism evidence="1 2">
    <name type="scientific">Dactylosporangium roseum</name>
    <dbReference type="NCBI Taxonomy" id="47989"/>
    <lineage>
        <taxon>Bacteria</taxon>
        <taxon>Bacillati</taxon>
        <taxon>Actinomycetota</taxon>
        <taxon>Actinomycetes</taxon>
        <taxon>Micromonosporales</taxon>
        <taxon>Micromonosporaceae</taxon>
        <taxon>Dactylosporangium</taxon>
    </lineage>
</organism>
<dbReference type="EMBL" id="CP073721">
    <property type="protein sequence ID" value="UWZ37881.1"/>
    <property type="molecule type" value="Genomic_DNA"/>
</dbReference>
<accession>A0ABY5Z750</accession>
<dbReference type="Proteomes" id="UP001058271">
    <property type="component" value="Chromosome"/>
</dbReference>
<gene>
    <name evidence="1" type="ORF">Drose_06290</name>
</gene>
<evidence type="ECO:0000313" key="1">
    <source>
        <dbReference type="EMBL" id="UWZ37881.1"/>
    </source>
</evidence>
<dbReference type="RefSeq" id="WP_260727245.1">
    <property type="nucleotide sequence ID" value="NZ_BAAABS010000033.1"/>
</dbReference>
<reference evidence="1" key="1">
    <citation type="submission" date="2021-04" db="EMBL/GenBank/DDBJ databases">
        <title>Biosynthetic gene clusters of Dactylosporangioum roseum.</title>
        <authorList>
            <person name="Hartkoorn R.C."/>
            <person name="Beaudoing E."/>
            <person name="Hot D."/>
            <person name="Moureu S."/>
        </authorList>
    </citation>
    <scope>NUCLEOTIDE SEQUENCE</scope>
    <source>
        <strain evidence="1">NRRL B-16295</strain>
    </source>
</reference>
<protein>
    <submittedName>
        <fullName evidence="1">Uncharacterized protein</fullName>
    </submittedName>
</protein>